<name>A0A2U2B443_9BACT</name>
<dbReference type="RefSeq" id="WP_109265998.1">
    <property type="nucleotide sequence ID" value="NZ_QEWP01000024.1"/>
</dbReference>
<accession>A0A2U2B443</accession>
<dbReference type="InterPro" id="IPR036388">
    <property type="entry name" value="WH-like_DNA-bd_sf"/>
</dbReference>
<dbReference type="InterPro" id="IPR054105">
    <property type="entry name" value="WHD_NrtR"/>
</dbReference>
<feature type="domain" description="NrtR DNA-binding winged helix" evidence="1">
    <location>
        <begin position="142"/>
        <end position="201"/>
    </location>
</feature>
<gene>
    <name evidence="2" type="ORF">DDZ16_18665</name>
</gene>
<evidence type="ECO:0000313" key="2">
    <source>
        <dbReference type="EMBL" id="PWD97814.1"/>
    </source>
</evidence>
<sequence length="217" mass="25625">MRVFIELIPLSFFDRSLQILIDMPVGADFRISASGCFMKELTTKDGLQECASQQAERLLGHPCQNIYQVEIRDEVIDHTNVLVVSYLTLFSMGSDSASVFKQLRKWEPLQKRLDLLPGHEKKELEKAKKYLRNKSFTSGICFEVLPLRFTLTQMQNLFEELWERKFDKRNFRKKIARTKYVIPLTEKEYHVSHKPARYYMFSDELFSFTYKPVMAFP</sequence>
<dbReference type="Gene3D" id="1.10.10.10">
    <property type="entry name" value="Winged helix-like DNA-binding domain superfamily/Winged helix DNA-binding domain"/>
    <property type="match status" value="1"/>
</dbReference>
<dbReference type="OrthoDB" id="9786141at2"/>
<evidence type="ECO:0000259" key="1">
    <source>
        <dbReference type="Pfam" id="PF21906"/>
    </source>
</evidence>
<reference evidence="2 3" key="1">
    <citation type="submission" date="2018-05" db="EMBL/GenBank/DDBJ databases">
        <title>Marinilabilia rubrum sp. nov., isolated from saltern sediment.</title>
        <authorList>
            <person name="Zhang R."/>
        </authorList>
    </citation>
    <scope>NUCLEOTIDE SEQUENCE [LARGE SCALE GENOMIC DNA]</scope>
    <source>
        <strain evidence="2 3">WTE16</strain>
    </source>
</reference>
<evidence type="ECO:0000313" key="3">
    <source>
        <dbReference type="Proteomes" id="UP000244956"/>
    </source>
</evidence>
<organism evidence="2 3">
    <name type="scientific">Marinilabilia rubra</name>
    <dbReference type="NCBI Taxonomy" id="2162893"/>
    <lineage>
        <taxon>Bacteria</taxon>
        <taxon>Pseudomonadati</taxon>
        <taxon>Bacteroidota</taxon>
        <taxon>Bacteroidia</taxon>
        <taxon>Marinilabiliales</taxon>
        <taxon>Marinilabiliaceae</taxon>
        <taxon>Marinilabilia</taxon>
    </lineage>
</organism>
<dbReference type="InterPro" id="IPR036390">
    <property type="entry name" value="WH_DNA-bd_sf"/>
</dbReference>
<protein>
    <recommendedName>
        <fullName evidence="1">NrtR DNA-binding winged helix domain-containing protein</fullName>
    </recommendedName>
</protein>
<keyword evidence="3" id="KW-1185">Reference proteome</keyword>
<dbReference type="Proteomes" id="UP000244956">
    <property type="component" value="Unassembled WGS sequence"/>
</dbReference>
<dbReference type="EMBL" id="QEWP01000024">
    <property type="protein sequence ID" value="PWD97814.1"/>
    <property type="molecule type" value="Genomic_DNA"/>
</dbReference>
<proteinExistence type="predicted"/>
<comment type="caution">
    <text evidence="2">The sequence shown here is derived from an EMBL/GenBank/DDBJ whole genome shotgun (WGS) entry which is preliminary data.</text>
</comment>
<dbReference type="AlphaFoldDB" id="A0A2U2B443"/>
<dbReference type="SUPFAM" id="SSF46785">
    <property type="entry name" value="Winged helix' DNA-binding domain"/>
    <property type="match status" value="1"/>
</dbReference>
<dbReference type="Pfam" id="PF21906">
    <property type="entry name" value="WHD_NrtR"/>
    <property type="match status" value="1"/>
</dbReference>